<dbReference type="AlphaFoldDB" id="A0A059G306"/>
<reference evidence="4 5" key="1">
    <citation type="journal article" date="2014" name="Antonie Van Leeuwenhoek">
        <title>Hyphomonas beringensis sp. nov. and Hyphomonas chukchiensis sp. nov., isolated from surface seawater of the Bering Sea and Chukchi Sea.</title>
        <authorList>
            <person name="Li C."/>
            <person name="Lai Q."/>
            <person name="Li G."/>
            <person name="Dong C."/>
            <person name="Wang J."/>
            <person name="Liao Y."/>
            <person name="Shao Z."/>
        </authorList>
    </citation>
    <scope>NUCLEOTIDE SEQUENCE [LARGE SCALE GENOMIC DNA]</scope>
    <source>
        <strain evidence="4 5">SCH89</strain>
    </source>
</reference>
<evidence type="ECO:0000259" key="3">
    <source>
        <dbReference type="Pfam" id="PF10988"/>
    </source>
</evidence>
<dbReference type="STRING" id="1280953.HOC_16416"/>
<evidence type="ECO:0000313" key="4">
    <source>
        <dbReference type="EMBL" id="KDA01247.1"/>
    </source>
</evidence>
<sequence length="309" mass="31296">MTRIALPLIVLAAALAPIASAESKSFPAGDFTAIDTRGAVDVIFETGPDASISVEQDDGDFSDIFIEQNGQTLLVSRNSLRNKAGWARNVSLSTKNGHKVVKVNGKRVPSYTIRVTAPALEEVSVANSSSLSASGLNVSTFSGSVSSSADLTLSGTVEQAKLRASSSGDLNAKQLAATNLDLDVSSSADATAKVLGGKLTLEASSSADASIEATGTELVGIDASSSADVEISGTCQMLNAAASSSANVSADDMQCVNGDIQASSGADVDAYISGKLEARASSGSDVTVRGNPATRDVRESSGGDIEIKG</sequence>
<evidence type="ECO:0000256" key="2">
    <source>
        <dbReference type="SAM" id="SignalP"/>
    </source>
</evidence>
<comment type="caution">
    <text evidence="4">The sequence shown here is derived from an EMBL/GenBank/DDBJ whole genome shotgun (WGS) entry which is preliminary data.</text>
</comment>
<keyword evidence="5" id="KW-1185">Reference proteome</keyword>
<feature type="region of interest" description="Disordered" evidence="1">
    <location>
        <begin position="283"/>
        <end position="309"/>
    </location>
</feature>
<dbReference type="Pfam" id="PF10988">
    <property type="entry name" value="DUF2807"/>
    <property type="match status" value="1"/>
</dbReference>
<dbReference type="OrthoDB" id="7618481at2"/>
<dbReference type="Proteomes" id="UP000024942">
    <property type="component" value="Unassembled WGS sequence"/>
</dbReference>
<dbReference type="Gene3D" id="2.160.20.120">
    <property type="match status" value="2"/>
</dbReference>
<protein>
    <recommendedName>
        <fullName evidence="3">Putative auto-transporter adhesin head GIN domain-containing protein</fullName>
    </recommendedName>
</protein>
<proteinExistence type="predicted"/>
<feature type="compositionally biased region" description="Basic and acidic residues" evidence="1">
    <location>
        <begin position="295"/>
        <end position="309"/>
    </location>
</feature>
<accession>A0A059G306</accession>
<keyword evidence="2" id="KW-0732">Signal</keyword>
<feature type="signal peptide" evidence="2">
    <location>
        <begin position="1"/>
        <end position="21"/>
    </location>
</feature>
<gene>
    <name evidence="4" type="ORF">HOC_16416</name>
</gene>
<feature type="domain" description="Putative auto-transporter adhesin head GIN" evidence="3">
    <location>
        <begin position="30"/>
        <end position="210"/>
    </location>
</feature>
<evidence type="ECO:0000313" key="5">
    <source>
        <dbReference type="Proteomes" id="UP000024942"/>
    </source>
</evidence>
<feature type="chain" id="PRO_5001573166" description="Putative auto-transporter adhesin head GIN domain-containing protein" evidence="2">
    <location>
        <begin position="22"/>
        <end position="309"/>
    </location>
</feature>
<dbReference type="RefSeq" id="WP_051625011.1">
    <property type="nucleotide sequence ID" value="NZ_ARYL01000032.1"/>
</dbReference>
<evidence type="ECO:0000256" key="1">
    <source>
        <dbReference type="SAM" id="MobiDB-lite"/>
    </source>
</evidence>
<dbReference type="eggNOG" id="COG3595">
    <property type="taxonomic scope" value="Bacteria"/>
</dbReference>
<dbReference type="PATRIC" id="fig|1280953.3.peg.3290"/>
<organism evidence="4 5">
    <name type="scientific">Hyphomonas oceanitis SCH89</name>
    <dbReference type="NCBI Taxonomy" id="1280953"/>
    <lineage>
        <taxon>Bacteria</taxon>
        <taxon>Pseudomonadati</taxon>
        <taxon>Pseudomonadota</taxon>
        <taxon>Alphaproteobacteria</taxon>
        <taxon>Hyphomonadales</taxon>
        <taxon>Hyphomonadaceae</taxon>
        <taxon>Hyphomonas</taxon>
    </lineage>
</organism>
<dbReference type="InterPro" id="IPR021255">
    <property type="entry name" value="DUF2807"/>
</dbReference>
<dbReference type="EMBL" id="ARYL01000032">
    <property type="protein sequence ID" value="KDA01247.1"/>
    <property type="molecule type" value="Genomic_DNA"/>
</dbReference>
<name>A0A059G306_9PROT</name>